<dbReference type="InterPro" id="IPR005108">
    <property type="entry name" value="HELP"/>
</dbReference>
<keyword evidence="3" id="KW-0677">Repeat</keyword>
<keyword evidence="7" id="KW-1185">Reference proteome</keyword>
<evidence type="ECO:0000313" key="6">
    <source>
        <dbReference type="EMBL" id="OQR70615.1"/>
    </source>
</evidence>
<dbReference type="STRING" id="418985.A0A1V9XAN4"/>
<comment type="subcellular location">
    <subcellularLocation>
        <location evidence="1">Cytoplasm</location>
        <location evidence="1">Cytoskeleton</location>
    </subcellularLocation>
</comment>
<dbReference type="GO" id="GO:0072686">
    <property type="term" value="C:mitotic spindle"/>
    <property type="evidence" value="ECO:0007669"/>
    <property type="project" value="TreeGrafter"/>
</dbReference>
<evidence type="ECO:0000256" key="5">
    <source>
        <dbReference type="SAM" id="MobiDB-lite"/>
    </source>
</evidence>
<comment type="caution">
    <text evidence="6">The sequence shown here is derived from an EMBL/GenBank/DDBJ whole genome shotgun (WGS) entry which is preliminary data.</text>
</comment>
<dbReference type="FunFam" id="2.130.10.10:FF:002220">
    <property type="entry name" value="EMAP-like 3"/>
    <property type="match status" value="1"/>
</dbReference>
<dbReference type="PANTHER" id="PTHR13720:SF50">
    <property type="entry name" value="ECHINODERM MICROTUBULE-ASSOCIATED PROTEIN-LIKE 2"/>
    <property type="match status" value="1"/>
</dbReference>
<dbReference type="InterPro" id="IPR015943">
    <property type="entry name" value="WD40/YVTN_repeat-like_dom_sf"/>
</dbReference>
<dbReference type="InterPro" id="IPR050630">
    <property type="entry name" value="WD_repeat_EMAP"/>
</dbReference>
<organism evidence="6 7">
    <name type="scientific">Tropilaelaps mercedesae</name>
    <dbReference type="NCBI Taxonomy" id="418985"/>
    <lineage>
        <taxon>Eukaryota</taxon>
        <taxon>Metazoa</taxon>
        <taxon>Ecdysozoa</taxon>
        <taxon>Arthropoda</taxon>
        <taxon>Chelicerata</taxon>
        <taxon>Arachnida</taxon>
        <taxon>Acari</taxon>
        <taxon>Parasitiformes</taxon>
        <taxon>Mesostigmata</taxon>
        <taxon>Gamasina</taxon>
        <taxon>Dermanyssoidea</taxon>
        <taxon>Laelapidae</taxon>
        <taxon>Tropilaelaps</taxon>
    </lineage>
</organism>
<keyword evidence="4" id="KW-0206">Cytoskeleton</keyword>
<dbReference type="GO" id="GO:0000226">
    <property type="term" value="P:microtubule cytoskeleton organization"/>
    <property type="evidence" value="ECO:0007669"/>
    <property type="project" value="TreeGrafter"/>
</dbReference>
<keyword evidence="2" id="KW-0853">WD repeat</keyword>
<evidence type="ECO:0000256" key="3">
    <source>
        <dbReference type="ARBA" id="ARBA00022737"/>
    </source>
</evidence>
<dbReference type="OrthoDB" id="47802at2759"/>
<dbReference type="AlphaFoldDB" id="A0A1V9XAN4"/>
<evidence type="ECO:0000256" key="4">
    <source>
        <dbReference type="ARBA" id="ARBA00023212"/>
    </source>
</evidence>
<feature type="region of interest" description="Disordered" evidence="5">
    <location>
        <begin position="1"/>
        <end position="100"/>
    </location>
</feature>
<gene>
    <name evidence="6" type="ORF">BIW11_11519</name>
</gene>
<dbReference type="SUPFAM" id="SSF50978">
    <property type="entry name" value="WD40 repeat-like"/>
    <property type="match status" value="1"/>
</dbReference>
<name>A0A1V9XAN4_9ACAR</name>
<evidence type="ECO:0000313" key="7">
    <source>
        <dbReference type="Proteomes" id="UP000192247"/>
    </source>
</evidence>
<evidence type="ECO:0000256" key="2">
    <source>
        <dbReference type="ARBA" id="ARBA00022574"/>
    </source>
</evidence>
<feature type="non-terminal residue" evidence="6">
    <location>
        <position position="1"/>
    </location>
</feature>
<reference evidence="6 7" key="1">
    <citation type="journal article" date="2017" name="Gigascience">
        <title>Draft genome of the honey bee ectoparasitic mite, Tropilaelaps mercedesae, is shaped by the parasitic life history.</title>
        <authorList>
            <person name="Dong X."/>
            <person name="Armstrong S.D."/>
            <person name="Xia D."/>
            <person name="Makepeace B.L."/>
            <person name="Darby A.C."/>
            <person name="Kadowaki T."/>
        </authorList>
    </citation>
    <scope>NUCLEOTIDE SEQUENCE [LARGE SCALE GENOMIC DNA]</scope>
    <source>
        <strain evidence="6">Wuxi-XJTLU</strain>
    </source>
</reference>
<dbReference type="Proteomes" id="UP000192247">
    <property type="component" value="Unassembled WGS sequence"/>
</dbReference>
<dbReference type="InterPro" id="IPR036322">
    <property type="entry name" value="WD40_repeat_dom_sf"/>
</dbReference>
<dbReference type="Gene3D" id="2.130.10.10">
    <property type="entry name" value="YVTN repeat-like/Quinoprotein amine dehydrogenase"/>
    <property type="match status" value="2"/>
</dbReference>
<protein>
    <submittedName>
        <fullName evidence="6">Echinoderm microtubule-associated protein 1</fullName>
    </submittedName>
</protein>
<proteinExistence type="predicted"/>
<keyword evidence="4" id="KW-0963">Cytoplasm</keyword>
<feature type="compositionally biased region" description="Low complexity" evidence="5">
    <location>
        <begin position="70"/>
        <end position="85"/>
    </location>
</feature>
<accession>A0A1V9XAN4</accession>
<dbReference type="PANTHER" id="PTHR13720">
    <property type="entry name" value="WD-40 REPEAT PROTEIN"/>
    <property type="match status" value="1"/>
</dbReference>
<dbReference type="Pfam" id="PF03451">
    <property type="entry name" value="HELP"/>
    <property type="match status" value="1"/>
</dbReference>
<sequence length="260" mass="28731">PMITNTAPLIPHNGFKHSYSHRSLSSKLARQSSGPSNLTPESPTPSGPHHPHVNGHSDTPDGKRFGYAASLSSLHSEGSSSTRSTPQPPHPPQPRHKSLSAGNLQQLRRVNGGSSPNIPTYHSVAANGYNDHAIMRECVFDIDDGILRFTVHGHQLLLPVPTDLVAEYSLAKVNPIPQQRPRLEWVYGYRGRDCRANLHLLPTGEVIYFVASVVVLYNVEEQVQRHYLGHTDDIRCIAIHPNKLVVATGQTASIDRRDRR</sequence>
<dbReference type="InParanoid" id="A0A1V9XAN4"/>
<feature type="compositionally biased region" description="Polar residues" evidence="5">
    <location>
        <begin position="21"/>
        <end position="41"/>
    </location>
</feature>
<dbReference type="EMBL" id="MNPL01016967">
    <property type="protein sequence ID" value="OQR70615.1"/>
    <property type="molecule type" value="Genomic_DNA"/>
</dbReference>
<evidence type="ECO:0000256" key="1">
    <source>
        <dbReference type="ARBA" id="ARBA00004245"/>
    </source>
</evidence>
<dbReference type="GO" id="GO:0008017">
    <property type="term" value="F:microtubule binding"/>
    <property type="evidence" value="ECO:0007669"/>
    <property type="project" value="TreeGrafter"/>
</dbReference>
<feature type="non-terminal residue" evidence="6">
    <location>
        <position position="260"/>
    </location>
</feature>